<evidence type="ECO:0000313" key="5">
    <source>
        <dbReference type="Proteomes" id="UP000077002"/>
    </source>
</evidence>
<feature type="transmembrane region" description="Helical" evidence="2">
    <location>
        <begin position="16"/>
        <end position="39"/>
    </location>
</feature>
<dbReference type="InterPro" id="IPR056120">
    <property type="entry name" value="DUF7703"/>
</dbReference>
<comment type="caution">
    <text evidence="4">The sequence shown here is derived from an EMBL/GenBank/DDBJ whole genome shotgun (WGS) entry which is preliminary data.</text>
</comment>
<dbReference type="RefSeq" id="XP_022514612.1">
    <property type="nucleotide sequence ID" value="XM_022653219.1"/>
</dbReference>
<dbReference type="EMBL" id="LVKK01000015">
    <property type="protein sequence ID" value="OAG42660.1"/>
    <property type="molecule type" value="Genomic_DNA"/>
</dbReference>
<feature type="compositionally biased region" description="Polar residues" evidence="1">
    <location>
        <begin position="362"/>
        <end position="372"/>
    </location>
</feature>
<gene>
    <name evidence="4" type="ORF">AYO21_03245</name>
</gene>
<dbReference type="GeneID" id="34598416"/>
<feature type="transmembrane region" description="Helical" evidence="2">
    <location>
        <begin position="206"/>
        <end position="227"/>
    </location>
</feature>
<feature type="domain" description="DUF7703" evidence="3">
    <location>
        <begin position="16"/>
        <end position="264"/>
    </location>
</feature>
<feature type="transmembrane region" description="Helical" evidence="2">
    <location>
        <begin position="82"/>
        <end position="104"/>
    </location>
</feature>
<dbReference type="AlphaFoldDB" id="A0A177FGB7"/>
<evidence type="ECO:0000256" key="2">
    <source>
        <dbReference type="SAM" id="Phobius"/>
    </source>
</evidence>
<feature type="transmembrane region" description="Helical" evidence="2">
    <location>
        <begin position="116"/>
        <end position="137"/>
    </location>
</feature>
<feature type="region of interest" description="Disordered" evidence="1">
    <location>
        <begin position="314"/>
        <end position="372"/>
    </location>
</feature>
<evidence type="ECO:0000259" key="3">
    <source>
        <dbReference type="Pfam" id="PF24802"/>
    </source>
</evidence>
<reference evidence="4 5" key="1">
    <citation type="submission" date="2016-03" db="EMBL/GenBank/DDBJ databases">
        <title>Draft genome sequence of the Fonsecaea monophora CBS 269.37.</title>
        <authorList>
            <person name="Bombassaro A."/>
            <person name="Vinicius W.A."/>
            <person name="De Hoog S."/>
            <person name="Sun J."/>
            <person name="Souza E.M."/>
            <person name="Raittz R.T."/>
            <person name="Costa F."/>
            <person name="Leao A.C."/>
            <person name="Tadra-Sfeir M.Z."/>
            <person name="Baura V."/>
            <person name="Balsanelli E."/>
            <person name="Pedrosa F.O."/>
            <person name="Moreno L.F."/>
            <person name="Steffens M.B."/>
            <person name="Xi L."/>
            <person name="Bocca A.L."/>
            <person name="Felipe M.S."/>
            <person name="Teixeira M."/>
            <person name="Telles Filho F.Q."/>
            <person name="Azevedo C.M."/>
            <person name="Gomes R."/>
            <person name="Vicente V.A."/>
        </authorList>
    </citation>
    <scope>NUCLEOTIDE SEQUENCE [LARGE SCALE GENOMIC DNA]</scope>
    <source>
        <strain evidence="4 5">CBS 269.37</strain>
    </source>
</reference>
<keyword evidence="2" id="KW-0472">Membrane</keyword>
<feature type="transmembrane region" description="Helical" evidence="2">
    <location>
        <begin position="157"/>
        <end position="175"/>
    </location>
</feature>
<proteinExistence type="predicted"/>
<dbReference type="PANTHER" id="PTHR37013">
    <property type="entry name" value="INTEGRAL MEMBRANE PROTEIN (AFU_ORTHOLOGUE AFUA_1G05950)-RELATED"/>
    <property type="match status" value="1"/>
</dbReference>
<feature type="compositionally biased region" description="Acidic residues" evidence="1">
    <location>
        <begin position="345"/>
        <end position="354"/>
    </location>
</feature>
<dbReference type="OrthoDB" id="405906at2759"/>
<feature type="transmembrane region" description="Helical" evidence="2">
    <location>
        <begin position="46"/>
        <end position="70"/>
    </location>
</feature>
<accession>A0A177FGB7</accession>
<dbReference type="PANTHER" id="PTHR37013:SF3">
    <property type="entry name" value="INTEGRAL MEMBRANE PROTEIN (AFU_ORTHOLOGUE AFUA_1G05950)"/>
    <property type="match status" value="1"/>
</dbReference>
<dbReference type="Proteomes" id="UP000077002">
    <property type="component" value="Unassembled WGS sequence"/>
</dbReference>
<evidence type="ECO:0000256" key="1">
    <source>
        <dbReference type="SAM" id="MobiDB-lite"/>
    </source>
</evidence>
<keyword evidence="2" id="KW-0812">Transmembrane</keyword>
<dbReference type="Pfam" id="PF24802">
    <property type="entry name" value="DUF7703"/>
    <property type="match status" value="1"/>
</dbReference>
<organism evidence="4 5">
    <name type="scientific">Fonsecaea monophora</name>
    <dbReference type="NCBI Taxonomy" id="254056"/>
    <lineage>
        <taxon>Eukaryota</taxon>
        <taxon>Fungi</taxon>
        <taxon>Dikarya</taxon>
        <taxon>Ascomycota</taxon>
        <taxon>Pezizomycotina</taxon>
        <taxon>Eurotiomycetes</taxon>
        <taxon>Chaetothyriomycetidae</taxon>
        <taxon>Chaetothyriales</taxon>
        <taxon>Herpotrichiellaceae</taxon>
        <taxon>Fonsecaea</taxon>
    </lineage>
</organism>
<evidence type="ECO:0000313" key="4">
    <source>
        <dbReference type="EMBL" id="OAG42660.1"/>
    </source>
</evidence>
<name>A0A177FGB7_9EURO</name>
<sequence>MSNSHYTGSLDTTTSIVAITSALCLYNALELVLLIFTTFANYRGLYFWSLLVATTGLVPYTIGLILNYFQVASLAGLIINNYGWWTAITGQSVVLYSRLGIVLGKGNDRILRYVKWMIIVDGLTLHTATTVVEFGSYYGSPPAQAPFSRAYTYVEKIQMTVFCIQEFIISALYLWKTMDIVKAQSLHAASPTNTSEQRKKRRVHRVMWQLFIINVVIIVLDIALLVLEYRNLHVPEVAFKGFCYSVKLKLEFAVLSKLVEVARFRNARPVPASLSHTFDVTSNDVTDSLPTTTKDNADMALDLGHGTGTTAISTSKHLGRLSRTDSASPPEWAADVLTPPRHIADDDDDDDVEMNAECPHQGQGQARRQSSAATFGGVLERGASSISTLVAGNVAEYPHQRRVRTGSEFLYADAIREIARRD</sequence>
<keyword evidence="5" id="KW-1185">Reference proteome</keyword>
<protein>
    <recommendedName>
        <fullName evidence="3">DUF7703 domain-containing protein</fullName>
    </recommendedName>
</protein>
<keyword evidence="2" id="KW-1133">Transmembrane helix</keyword>